<sequence>MGLDTVAMVSFAMGNGRGLVRGGRSLVVASGDWGKGRVRVRKDGDTLRILEKPRHDNSGRQACSPVVILLLSRGQRNCSGATRLVHPRQAALLRLADAVPALSCEASGADVSAFNSIKDSGDGYSTTNDEIAVSGDLKVQIREQGQAPV</sequence>
<evidence type="ECO:0000313" key="1">
    <source>
        <dbReference type="EMBL" id="GFZ00250.1"/>
    </source>
</evidence>
<comment type="caution">
    <text evidence="1">The sequence shown here is derived from an EMBL/GenBank/DDBJ whole genome shotgun (WGS) entry which is preliminary data.</text>
</comment>
<proteinExistence type="predicted"/>
<keyword evidence="2" id="KW-1185">Reference proteome</keyword>
<accession>A0A7J0FQ06</accession>
<reference evidence="1 2" key="1">
    <citation type="submission" date="2019-07" db="EMBL/GenBank/DDBJ databases">
        <title>De Novo Assembly of kiwifruit Actinidia rufa.</title>
        <authorList>
            <person name="Sugita-Konishi S."/>
            <person name="Sato K."/>
            <person name="Mori E."/>
            <person name="Abe Y."/>
            <person name="Kisaki G."/>
            <person name="Hamano K."/>
            <person name="Suezawa K."/>
            <person name="Otani M."/>
            <person name="Fukuda T."/>
            <person name="Manabe T."/>
            <person name="Gomi K."/>
            <person name="Tabuchi M."/>
            <person name="Akimitsu K."/>
            <person name="Kataoka I."/>
        </authorList>
    </citation>
    <scope>NUCLEOTIDE SEQUENCE [LARGE SCALE GENOMIC DNA]</scope>
    <source>
        <strain evidence="2">cv. Fuchu</strain>
    </source>
</reference>
<gene>
    <name evidence="1" type="ORF">Acr_13g0016490</name>
</gene>
<dbReference type="Proteomes" id="UP000585474">
    <property type="component" value="Unassembled WGS sequence"/>
</dbReference>
<protein>
    <submittedName>
        <fullName evidence="1">Uncharacterized protein</fullName>
    </submittedName>
</protein>
<evidence type="ECO:0000313" key="2">
    <source>
        <dbReference type="Proteomes" id="UP000585474"/>
    </source>
</evidence>
<name>A0A7J0FQ06_9ERIC</name>
<dbReference type="EMBL" id="BJWL01000013">
    <property type="protein sequence ID" value="GFZ00250.1"/>
    <property type="molecule type" value="Genomic_DNA"/>
</dbReference>
<organism evidence="1 2">
    <name type="scientific">Actinidia rufa</name>
    <dbReference type="NCBI Taxonomy" id="165716"/>
    <lineage>
        <taxon>Eukaryota</taxon>
        <taxon>Viridiplantae</taxon>
        <taxon>Streptophyta</taxon>
        <taxon>Embryophyta</taxon>
        <taxon>Tracheophyta</taxon>
        <taxon>Spermatophyta</taxon>
        <taxon>Magnoliopsida</taxon>
        <taxon>eudicotyledons</taxon>
        <taxon>Gunneridae</taxon>
        <taxon>Pentapetalae</taxon>
        <taxon>asterids</taxon>
        <taxon>Ericales</taxon>
        <taxon>Actinidiaceae</taxon>
        <taxon>Actinidia</taxon>
    </lineage>
</organism>
<dbReference type="AlphaFoldDB" id="A0A7J0FQ06"/>